<comment type="caution">
    <text evidence="3">The sequence shown here is derived from an EMBL/GenBank/DDBJ whole genome shotgun (WGS) entry which is preliminary data.</text>
</comment>
<gene>
    <name evidence="3" type="ORF">GCM10011496_25570</name>
</gene>
<evidence type="ECO:0000313" key="3">
    <source>
        <dbReference type="EMBL" id="GGB03503.1"/>
    </source>
</evidence>
<dbReference type="Proteomes" id="UP000620596">
    <property type="component" value="Unassembled WGS sequence"/>
</dbReference>
<dbReference type="InterPro" id="IPR006665">
    <property type="entry name" value="OmpA-like"/>
</dbReference>
<dbReference type="Pfam" id="PF00691">
    <property type="entry name" value="OmpA"/>
    <property type="match status" value="1"/>
</dbReference>
<keyword evidence="1" id="KW-0472">Membrane</keyword>
<protein>
    <recommendedName>
        <fullName evidence="2">OmpA-like domain-containing protein</fullName>
    </recommendedName>
</protein>
<dbReference type="AlphaFoldDB" id="A0A916SK53"/>
<accession>A0A916SK53</accession>
<keyword evidence="4" id="KW-1185">Reference proteome</keyword>
<dbReference type="PROSITE" id="PS51123">
    <property type="entry name" value="OMPA_2"/>
    <property type="match status" value="1"/>
</dbReference>
<proteinExistence type="predicted"/>
<dbReference type="SUPFAM" id="SSF103088">
    <property type="entry name" value="OmpA-like"/>
    <property type="match status" value="1"/>
</dbReference>
<name>A0A916SK53_9BURK</name>
<feature type="domain" description="OmpA-like" evidence="2">
    <location>
        <begin position="21"/>
        <end position="138"/>
    </location>
</feature>
<organism evidence="3 4">
    <name type="scientific">Polaromonas eurypsychrophila</name>
    <dbReference type="NCBI Taxonomy" id="1614635"/>
    <lineage>
        <taxon>Bacteria</taxon>
        <taxon>Pseudomonadati</taxon>
        <taxon>Pseudomonadota</taxon>
        <taxon>Betaproteobacteria</taxon>
        <taxon>Burkholderiales</taxon>
        <taxon>Comamonadaceae</taxon>
        <taxon>Polaromonas</taxon>
    </lineage>
</organism>
<reference evidence="3" key="1">
    <citation type="journal article" date="2014" name="Int. J. Syst. Evol. Microbiol.">
        <title>Complete genome sequence of Corynebacterium casei LMG S-19264T (=DSM 44701T), isolated from a smear-ripened cheese.</title>
        <authorList>
            <consortium name="US DOE Joint Genome Institute (JGI-PGF)"/>
            <person name="Walter F."/>
            <person name="Albersmeier A."/>
            <person name="Kalinowski J."/>
            <person name="Ruckert C."/>
        </authorList>
    </citation>
    <scope>NUCLEOTIDE SEQUENCE</scope>
    <source>
        <strain evidence="3">CGMCC 1.15322</strain>
    </source>
</reference>
<dbReference type="EMBL" id="BMIG01000009">
    <property type="protein sequence ID" value="GGB03503.1"/>
    <property type="molecule type" value="Genomic_DNA"/>
</dbReference>
<dbReference type="RefSeq" id="WP_188708903.1">
    <property type="nucleotide sequence ID" value="NZ_BMIG01000009.1"/>
</dbReference>
<dbReference type="GO" id="GO:0016020">
    <property type="term" value="C:membrane"/>
    <property type="evidence" value="ECO:0007669"/>
    <property type="project" value="UniProtKB-UniRule"/>
</dbReference>
<evidence type="ECO:0000259" key="2">
    <source>
        <dbReference type="PROSITE" id="PS51123"/>
    </source>
</evidence>
<dbReference type="InterPro" id="IPR036737">
    <property type="entry name" value="OmpA-like_sf"/>
</dbReference>
<dbReference type="Gene3D" id="3.30.1330.60">
    <property type="entry name" value="OmpA-like domain"/>
    <property type="match status" value="1"/>
</dbReference>
<evidence type="ECO:0000256" key="1">
    <source>
        <dbReference type="PROSITE-ProRule" id="PRU00473"/>
    </source>
</evidence>
<sequence length="176" mass="19250">MHAQTQTLLSREQQLLVSGECDDDGRPLARQVFFEPDNWLVPEIYGDLLATHAAWLGNRPEQVVLVSGHSYGTGSHRFFWLMGDRRAIAVRSALMKAGAGAKQVLIQSRGAARPLIELAGEEVAQYRRRVTLDYLDAHAVTSSPLPLEGSADWWRSVFGPGGKARLPADLPAPHGG</sequence>
<evidence type="ECO:0000313" key="4">
    <source>
        <dbReference type="Proteomes" id="UP000620596"/>
    </source>
</evidence>
<reference evidence="3" key="2">
    <citation type="submission" date="2020-09" db="EMBL/GenBank/DDBJ databases">
        <authorList>
            <person name="Sun Q."/>
            <person name="Zhou Y."/>
        </authorList>
    </citation>
    <scope>NUCLEOTIDE SEQUENCE</scope>
    <source>
        <strain evidence="3">CGMCC 1.15322</strain>
    </source>
</reference>